<dbReference type="SMART" id="SM00225">
    <property type="entry name" value="BTB"/>
    <property type="match status" value="1"/>
</dbReference>
<evidence type="ECO:0000313" key="2">
    <source>
        <dbReference type="EMBL" id="KAF2706065.1"/>
    </source>
</evidence>
<feature type="domain" description="BTB" evidence="1">
    <location>
        <begin position="2"/>
        <end position="62"/>
    </location>
</feature>
<accession>A0A6G1K0L5</accession>
<gene>
    <name evidence="2" type="ORF">K504DRAFT_345716</name>
</gene>
<dbReference type="InterPro" id="IPR003131">
    <property type="entry name" value="T1-type_BTB"/>
</dbReference>
<protein>
    <recommendedName>
        <fullName evidence="1">BTB domain-containing protein</fullName>
    </recommendedName>
</protein>
<keyword evidence="3" id="KW-1185">Reference proteome</keyword>
<dbReference type="GO" id="GO:0051260">
    <property type="term" value="P:protein homooligomerization"/>
    <property type="evidence" value="ECO:0007669"/>
    <property type="project" value="InterPro"/>
</dbReference>
<dbReference type="PANTHER" id="PTHR11145">
    <property type="entry name" value="BTB/POZ DOMAIN-CONTAINING ADAPTER FOR CUL3-MEDIATED RHOA DEGRADATION PROTEIN FAMILY MEMBER"/>
    <property type="match status" value="1"/>
</dbReference>
<evidence type="ECO:0000313" key="3">
    <source>
        <dbReference type="Proteomes" id="UP000799428"/>
    </source>
</evidence>
<dbReference type="PANTHER" id="PTHR11145:SF8">
    <property type="entry name" value="RE57120P"/>
    <property type="match status" value="1"/>
</dbReference>
<reference evidence="2" key="1">
    <citation type="journal article" date="2020" name="Stud. Mycol.">
        <title>101 Dothideomycetes genomes: a test case for predicting lifestyles and emergence of pathogens.</title>
        <authorList>
            <person name="Haridas S."/>
            <person name="Albert R."/>
            <person name="Binder M."/>
            <person name="Bloem J."/>
            <person name="Labutti K."/>
            <person name="Salamov A."/>
            <person name="Andreopoulos B."/>
            <person name="Baker S."/>
            <person name="Barry K."/>
            <person name="Bills G."/>
            <person name="Bluhm B."/>
            <person name="Cannon C."/>
            <person name="Castanera R."/>
            <person name="Culley D."/>
            <person name="Daum C."/>
            <person name="Ezra D."/>
            <person name="Gonzalez J."/>
            <person name="Henrissat B."/>
            <person name="Kuo A."/>
            <person name="Liang C."/>
            <person name="Lipzen A."/>
            <person name="Lutzoni F."/>
            <person name="Magnuson J."/>
            <person name="Mondo S."/>
            <person name="Nolan M."/>
            <person name="Ohm R."/>
            <person name="Pangilinan J."/>
            <person name="Park H.-J."/>
            <person name="Ramirez L."/>
            <person name="Alfaro M."/>
            <person name="Sun H."/>
            <person name="Tritt A."/>
            <person name="Yoshinaga Y."/>
            <person name="Zwiers L.-H."/>
            <person name="Turgeon B."/>
            <person name="Goodwin S."/>
            <person name="Spatafora J."/>
            <person name="Crous P."/>
            <person name="Grigoriev I."/>
        </authorList>
    </citation>
    <scope>NUCLEOTIDE SEQUENCE</scope>
    <source>
        <strain evidence="2">CBS 279.74</strain>
    </source>
</reference>
<evidence type="ECO:0000259" key="1">
    <source>
        <dbReference type="PROSITE" id="PS50097"/>
    </source>
</evidence>
<dbReference type="Proteomes" id="UP000799428">
    <property type="component" value="Unassembled WGS sequence"/>
</dbReference>
<dbReference type="Gene3D" id="3.30.710.10">
    <property type="entry name" value="Potassium Channel Kv1.1, Chain A"/>
    <property type="match status" value="1"/>
</dbReference>
<dbReference type="PROSITE" id="PS50097">
    <property type="entry name" value="BTB"/>
    <property type="match status" value="1"/>
</dbReference>
<organism evidence="2 3">
    <name type="scientific">Pleomassaria siparia CBS 279.74</name>
    <dbReference type="NCBI Taxonomy" id="1314801"/>
    <lineage>
        <taxon>Eukaryota</taxon>
        <taxon>Fungi</taxon>
        <taxon>Dikarya</taxon>
        <taxon>Ascomycota</taxon>
        <taxon>Pezizomycotina</taxon>
        <taxon>Dothideomycetes</taxon>
        <taxon>Pleosporomycetidae</taxon>
        <taxon>Pleosporales</taxon>
        <taxon>Pleomassariaceae</taxon>
        <taxon>Pleomassaria</taxon>
    </lineage>
</organism>
<dbReference type="SUPFAM" id="SSF54695">
    <property type="entry name" value="POZ domain"/>
    <property type="match status" value="1"/>
</dbReference>
<dbReference type="EMBL" id="MU005777">
    <property type="protein sequence ID" value="KAF2706065.1"/>
    <property type="molecule type" value="Genomic_DNA"/>
</dbReference>
<dbReference type="InterPro" id="IPR045068">
    <property type="entry name" value="BACURD1-3"/>
</dbReference>
<feature type="non-terminal residue" evidence="2">
    <location>
        <position position="1"/>
    </location>
</feature>
<dbReference type="InterPro" id="IPR011333">
    <property type="entry name" value="SKP1/BTB/POZ_sf"/>
</dbReference>
<name>A0A6G1K0L5_9PLEO</name>
<dbReference type="OrthoDB" id="2414723at2759"/>
<dbReference type="AlphaFoldDB" id="A0A6G1K0L5"/>
<dbReference type="InterPro" id="IPR000210">
    <property type="entry name" value="BTB/POZ_dom"/>
</dbReference>
<proteinExistence type="predicted"/>
<sequence length="117" mass="14045">PHLIILDVSGRKYQTQKATLQTSPYFQNLLARWNDCNDRQEDGSYFIDADSDVFHHVLQFMRRPSKFPLFWTKETSFDYALYNKLEAEADYFLLDDLRDWIKKKRYLDAVKTVVEIK</sequence>
<feature type="non-terminal residue" evidence="2">
    <location>
        <position position="117"/>
    </location>
</feature>
<dbReference type="Pfam" id="PF02214">
    <property type="entry name" value="BTB_2"/>
    <property type="match status" value="1"/>
</dbReference>